<gene>
    <name evidence="2" type="ORF">ABS861_03140</name>
</gene>
<accession>A0AAU7YLE0</accession>
<protein>
    <submittedName>
        <fullName evidence="2">Uncharacterized protein</fullName>
    </submittedName>
</protein>
<organism evidence="2">
    <name type="scientific">Wolbachia endosymbiont of Oeneis ivallda</name>
    <dbReference type="NCBI Taxonomy" id="3171168"/>
    <lineage>
        <taxon>Bacteria</taxon>
        <taxon>Pseudomonadati</taxon>
        <taxon>Pseudomonadota</taxon>
        <taxon>Alphaproteobacteria</taxon>
        <taxon>Rickettsiales</taxon>
        <taxon>Anaplasmataceae</taxon>
        <taxon>Wolbachieae</taxon>
        <taxon>Wolbachia</taxon>
    </lineage>
</organism>
<feature type="region of interest" description="Disordered" evidence="1">
    <location>
        <begin position="12"/>
        <end position="47"/>
    </location>
</feature>
<dbReference type="AlphaFoldDB" id="A0AAU7YLE0"/>
<proteinExistence type="predicted"/>
<name>A0AAU7YLE0_9RICK</name>
<reference evidence="2" key="1">
    <citation type="submission" date="2024-06" db="EMBL/GenBank/DDBJ databases">
        <title>Genome assembly of the Oeneis chryxus ivallda.</title>
        <authorList>
            <person name="MacDonald Z."/>
            <person name="Shaffer H.B."/>
            <person name="Gillespie T."/>
            <person name="Marimuthu M.P.A."/>
            <person name="Nguyen O."/>
            <person name="Fairbairn C.W."/>
            <person name="Seligmann W.E."/>
            <person name="Escalona M."/>
            <person name="Miller C."/>
            <person name="Toffelmier E."/>
        </authorList>
    </citation>
    <scope>NUCLEOTIDE SEQUENCE</scope>
    <source>
        <strain evidence="2">CCGP_102_HBS-TG_Oc004</strain>
    </source>
</reference>
<dbReference type="EMBL" id="CP158587">
    <property type="protein sequence ID" value="XCA34397.1"/>
    <property type="molecule type" value="Genomic_DNA"/>
</dbReference>
<sequence>MDTESVKYVVESISEQKLGEELNTEPWHSKIERNSNEEPTPEDDITDLDDYSLFVQGISNRSECYDLDQRHETREAVDTCVKHTLSYQSETDDSDLYWKNYSISPRDSALIKLDLLLTESERSLIDEFRKELKDVVTKNDQGYRDKHENFTNTALERIECITNKYLQKGIRLNSKYNDDKYTITSLIFKEIRNIPDRIRQHKGLPPYESLSDDSETITSLVSKGIRDIPAYEGVSDDKNIGIIRNIMSNLLLKGGRVKCSSFYDDKLLYATYGFSYEIFAEREEIDNKLKSVADEGIINSSAQGKALHVEMDNGYFYVKYSQDSTVEVAKVINNPKVKDLSFRHHIFHVGKSIVRVENVGGKRNYTDVLEGGIEMSFTTEVGKISIHLRSSDKDNNKIEVKISDDDKKKLDQLKDKEEIGENCLLGGYSVHDAIKRGYFEKHETLRQSSEKITLSNEKKKNSWCEIVTNSKQTTSRTVG</sequence>
<evidence type="ECO:0000313" key="2">
    <source>
        <dbReference type="EMBL" id="XCA34397.1"/>
    </source>
</evidence>
<evidence type="ECO:0000256" key="1">
    <source>
        <dbReference type="SAM" id="MobiDB-lite"/>
    </source>
</evidence>
<feature type="compositionally biased region" description="Basic and acidic residues" evidence="1">
    <location>
        <begin position="27"/>
        <end position="36"/>
    </location>
</feature>